<feature type="domain" description="PIN" evidence="8">
    <location>
        <begin position="2"/>
        <end position="109"/>
    </location>
</feature>
<dbReference type="SUPFAM" id="SSF88723">
    <property type="entry name" value="PIN domain-like"/>
    <property type="match status" value="1"/>
</dbReference>
<dbReference type="Gene3D" id="3.40.50.1010">
    <property type="entry name" value="5'-nuclease"/>
    <property type="match status" value="1"/>
</dbReference>
<dbReference type="InterPro" id="IPR029060">
    <property type="entry name" value="PIN-like_dom_sf"/>
</dbReference>
<evidence type="ECO:0000256" key="3">
    <source>
        <dbReference type="ARBA" id="ARBA00022722"/>
    </source>
</evidence>
<keyword evidence="4" id="KW-0479">Metal-binding</keyword>
<keyword evidence="5" id="KW-0378">Hydrolase</keyword>
<accession>A0A7W9X3Q0</accession>
<reference evidence="9 10" key="1">
    <citation type="submission" date="2020-08" db="EMBL/GenBank/DDBJ databases">
        <title>The Agave Microbiome: Exploring the role of microbial communities in plant adaptations to desert environments.</title>
        <authorList>
            <person name="Partida-Martinez L.P."/>
        </authorList>
    </citation>
    <scope>NUCLEOTIDE SEQUENCE [LARGE SCALE GENOMIC DNA]</scope>
    <source>
        <strain evidence="9 10">AT3.2</strain>
    </source>
</reference>
<keyword evidence="3" id="KW-0540">Nuclease</keyword>
<dbReference type="PANTHER" id="PTHR33653">
    <property type="entry name" value="RIBONUCLEASE VAPC2"/>
    <property type="match status" value="1"/>
</dbReference>
<comment type="similarity">
    <text evidence="7">Belongs to the PINc/VapC protein family.</text>
</comment>
<evidence type="ECO:0000259" key="8">
    <source>
        <dbReference type="Pfam" id="PF01850"/>
    </source>
</evidence>
<evidence type="ECO:0000256" key="4">
    <source>
        <dbReference type="ARBA" id="ARBA00022723"/>
    </source>
</evidence>
<comment type="cofactor">
    <cofactor evidence="1">
        <name>Mg(2+)</name>
        <dbReference type="ChEBI" id="CHEBI:18420"/>
    </cofactor>
</comment>
<dbReference type="InterPro" id="IPR002716">
    <property type="entry name" value="PIN_dom"/>
</dbReference>
<dbReference type="GO" id="GO:0046872">
    <property type="term" value="F:metal ion binding"/>
    <property type="evidence" value="ECO:0007669"/>
    <property type="project" value="UniProtKB-KW"/>
</dbReference>
<evidence type="ECO:0000256" key="2">
    <source>
        <dbReference type="ARBA" id="ARBA00022649"/>
    </source>
</evidence>
<keyword evidence="2" id="KW-1277">Toxin-antitoxin system</keyword>
<dbReference type="AlphaFoldDB" id="A0A7W9X3Q0"/>
<sequence length="153" mass="16853">MILFDTNIFIDMLNGVHEAATELGRYDFPAISTITYMELRVGQIARPHEVPILDALLAEFTVLPLDPQITELAIDIRGNSLISGPKVKLPDAIIGGTAAAYGMPIVTRNPTDFSWSGIVVHIPYDYDSATGQVTNVRPAFTDFKPRPTLTRIR</sequence>
<gene>
    <name evidence="9" type="ORF">HD842_004122</name>
</gene>
<evidence type="ECO:0000256" key="6">
    <source>
        <dbReference type="ARBA" id="ARBA00022842"/>
    </source>
</evidence>
<keyword evidence="10" id="KW-1185">Reference proteome</keyword>
<dbReference type="InterPro" id="IPR050556">
    <property type="entry name" value="Type_II_TA_system_RNase"/>
</dbReference>
<dbReference type="GO" id="GO:0016787">
    <property type="term" value="F:hydrolase activity"/>
    <property type="evidence" value="ECO:0007669"/>
    <property type="project" value="UniProtKB-KW"/>
</dbReference>
<evidence type="ECO:0000313" key="10">
    <source>
        <dbReference type="Proteomes" id="UP000540787"/>
    </source>
</evidence>
<dbReference type="GO" id="GO:0004518">
    <property type="term" value="F:nuclease activity"/>
    <property type="evidence" value="ECO:0007669"/>
    <property type="project" value="UniProtKB-KW"/>
</dbReference>
<evidence type="ECO:0000313" key="9">
    <source>
        <dbReference type="EMBL" id="MBB6135945.1"/>
    </source>
</evidence>
<dbReference type="PANTHER" id="PTHR33653:SF1">
    <property type="entry name" value="RIBONUCLEASE VAPC2"/>
    <property type="match status" value="1"/>
</dbReference>
<name>A0A7W9X3Q0_9BURK</name>
<protein>
    <recommendedName>
        <fullName evidence="8">PIN domain-containing protein</fullName>
    </recommendedName>
</protein>
<organism evidence="9 10">
    <name type="scientific">Massilia aurea</name>
    <dbReference type="NCBI Taxonomy" id="373040"/>
    <lineage>
        <taxon>Bacteria</taxon>
        <taxon>Pseudomonadati</taxon>
        <taxon>Pseudomonadota</taxon>
        <taxon>Betaproteobacteria</taxon>
        <taxon>Burkholderiales</taxon>
        <taxon>Oxalobacteraceae</taxon>
        <taxon>Telluria group</taxon>
        <taxon>Massilia</taxon>
    </lineage>
</organism>
<dbReference type="EMBL" id="JACHBX010000005">
    <property type="protein sequence ID" value="MBB6135945.1"/>
    <property type="molecule type" value="Genomic_DNA"/>
</dbReference>
<evidence type="ECO:0000256" key="1">
    <source>
        <dbReference type="ARBA" id="ARBA00001946"/>
    </source>
</evidence>
<dbReference type="RefSeq" id="WP_221290775.1">
    <property type="nucleotide sequence ID" value="NZ_JACHBX010000005.1"/>
</dbReference>
<dbReference type="Proteomes" id="UP000540787">
    <property type="component" value="Unassembled WGS sequence"/>
</dbReference>
<comment type="caution">
    <text evidence="9">The sequence shown here is derived from an EMBL/GenBank/DDBJ whole genome shotgun (WGS) entry which is preliminary data.</text>
</comment>
<proteinExistence type="inferred from homology"/>
<evidence type="ECO:0000256" key="5">
    <source>
        <dbReference type="ARBA" id="ARBA00022801"/>
    </source>
</evidence>
<dbReference type="Pfam" id="PF01850">
    <property type="entry name" value="PIN"/>
    <property type="match status" value="1"/>
</dbReference>
<evidence type="ECO:0000256" key="7">
    <source>
        <dbReference type="ARBA" id="ARBA00038093"/>
    </source>
</evidence>
<keyword evidence="6" id="KW-0460">Magnesium</keyword>